<dbReference type="Proteomes" id="UP000286954">
    <property type="component" value="Chromosome"/>
</dbReference>
<keyword evidence="3 10" id="KW-0813">Transport</keyword>
<dbReference type="PANTHER" id="PTHR38831:SF1">
    <property type="entry name" value="TYPE II SECRETION SYSTEM PROTEIN K-RELATED"/>
    <property type="match status" value="1"/>
</dbReference>
<dbReference type="PIRSF" id="PIRSF002786">
    <property type="entry name" value="XcpX"/>
    <property type="match status" value="1"/>
</dbReference>
<evidence type="ECO:0000256" key="1">
    <source>
        <dbReference type="ARBA" id="ARBA00004533"/>
    </source>
</evidence>
<dbReference type="InterPro" id="IPR005628">
    <property type="entry name" value="GspK"/>
</dbReference>
<dbReference type="OrthoDB" id="9788973at2"/>
<dbReference type="InterPro" id="IPR049031">
    <property type="entry name" value="T2SSK_SAM-like_1st"/>
</dbReference>
<keyword evidence="4 10" id="KW-1003">Cell membrane</keyword>
<evidence type="ECO:0000259" key="12">
    <source>
        <dbReference type="Pfam" id="PF21687"/>
    </source>
</evidence>
<evidence type="ECO:0000256" key="5">
    <source>
        <dbReference type="ARBA" id="ARBA00022519"/>
    </source>
</evidence>
<feature type="domain" description="T2SS protein K second SAM-like" evidence="11">
    <location>
        <begin position="220"/>
        <end position="280"/>
    </location>
</feature>
<dbReference type="SUPFAM" id="SSF158544">
    <property type="entry name" value="GspK insert domain-like"/>
    <property type="match status" value="2"/>
</dbReference>
<evidence type="ECO:0000256" key="9">
    <source>
        <dbReference type="ARBA" id="ARBA00023136"/>
    </source>
</evidence>
<name>A0A3T0E870_9PROT</name>
<dbReference type="Gene3D" id="3.30.1300.30">
    <property type="entry name" value="GSPII I/J protein-like"/>
    <property type="match status" value="1"/>
</dbReference>
<dbReference type="InterPro" id="IPR038072">
    <property type="entry name" value="GspK_central_sf"/>
</dbReference>
<gene>
    <name evidence="13" type="ORF">X907_0774</name>
</gene>
<feature type="domain" description="T2SS protein K first SAM-like" evidence="12">
    <location>
        <begin position="106"/>
        <end position="214"/>
    </location>
</feature>
<evidence type="ECO:0000256" key="2">
    <source>
        <dbReference type="ARBA" id="ARBA00007246"/>
    </source>
</evidence>
<keyword evidence="5 10" id="KW-0997">Cell inner membrane</keyword>
<dbReference type="PANTHER" id="PTHR38831">
    <property type="entry name" value="TYPE II SECRETION SYSTEM PROTEIN K"/>
    <property type="match status" value="1"/>
</dbReference>
<comment type="subcellular location">
    <subcellularLocation>
        <location evidence="1 10">Cell inner membrane</location>
    </subcellularLocation>
</comment>
<keyword evidence="9 10" id="KW-0472">Membrane</keyword>
<dbReference type="GO" id="GO:0009306">
    <property type="term" value="P:protein secretion"/>
    <property type="evidence" value="ECO:0007669"/>
    <property type="project" value="InterPro"/>
</dbReference>
<reference evidence="13 14" key="1">
    <citation type="submission" date="2016-12" db="EMBL/GenBank/DDBJ databases">
        <title>The genome of dimorphic prosthecate Glycocaulis alkaliphilus 6b-8t, isolated from crude oil dictates its adaptability in petroleum environments.</title>
        <authorList>
            <person name="Wu X.-L."/>
            <person name="Geng S."/>
        </authorList>
    </citation>
    <scope>NUCLEOTIDE SEQUENCE [LARGE SCALE GENOMIC DNA]</scope>
    <source>
        <strain evidence="13 14">6B-8</strain>
    </source>
</reference>
<proteinExistence type="inferred from homology"/>
<organism evidence="13 14">
    <name type="scientific">Glycocaulis alkaliphilus</name>
    <dbReference type="NCBI Taxonomy" id="1434191"/>
    <lineage>
        <taxon>Bacteria</taxon>
        <taxon>Pseudomonadati</taxon>
        <taxon>Pseudomonadota</taxon>
        <taxon>Alphaproteobacteria</taxon>
        <taxon>Maricaulales</taxon>
        <taxon>Maricaulaceae</taxon>
        <taxon>Glycocaulis</taxon>
    </lineage>
</organism>
<evidence type="ECO:0000313" key="13">
    <source>
        <dbReference type="EMBL" id="AZU03318.1"/>
    </source>
</evidence>
<evidence type="ECO:0000256" key="8">
    <source>
        <dbReference type="ARBA" id="ARBA00022989"/>
    </source>
</evidence>
<evidence type="ECO:0000256" key="4">
    <source>
        <dbReference type="ARBA" id="ARBA00022475"/>
    </source>
</evidence>
<dbReference type="EMBL" id="CP018911">
    <property type="protein sequence ID" value="AZU03318.1"/>
    <property type="molecule type" value="Genomic_DNA"/>
</dbReference>
<dbReference type="Gene3D" id="1.10.40.60">
    <property type="entry name" value="EpsJ-like"/>
    <property type="match status" value="2"/>
</dbReference>
<dbReference type="InterPro" id="IPR049179">
    <property type="entry name" value="T2SSK_SAM-like_2nd"/>
</dbReference>
<dbReference type="Pfam" id="PF03934">
    <property type="entry name" value="T2SSK"/>
    <property type="match status" value="1"/>
</dbReference>
<evidence type="ECO:0000256" key="3">
    <source>
        <dbReference type="ARBA" id="ARBA00022448"/>
    </source>
</evidence>
<keyword evidence="6" id="KW-0812">Transmembrane</keyword>
<dbReference type="KEGG" id="gak:X907_0774"/>
<evidence type="ECO:0000256" key="10">
    <source>
        <dbReference type="PIRNR" id="PIRNR002786"/>
    </source>
</evidence>
<dbReference type="InterPro" id="IPR045584">
    <property type="entry name" value="Pilin-like"/>
</dbReference>
<keyword evidence="8" id="KW-1133">Transmembrane helix</keyword>
<dbReference type="RefSeq" id="WP_127565722.1">
    <property type="nucleotide sequence ID" value="NZ_BMFB01000002.1"/>
</dbReference>
<evidence type="ECO:0000259" key="11">
    <source>
        <dbReference type="Pfam" id="PF03934"/>
    </source>
</evidence>
<dbReference type="Pfam" id="PF21687">
    <property type="entry name" value="T2SSK_1st"/>
    <property type="match status" value="1"/>
</dbReference>
<evidence type="ECO:0000313" key="14">
    <source>
        <dbReference type="Proteomes" id="UP000286954"/>
    </source>
</evidence>
<protein>
    <recommendedName>
        <fullName evidence="10">Type II secretion system protein K</fullName>
    </recommendedName>
</protein>
<sequence length="328" mass="35619">MNARHEETERGAALITALMVVAFMAAVSVSLVEMMRGHLQRTGVIEDRLQAAAYLDGAVSYGEVLIARFAGDADQRFTPAGPWDGEIRIFPLDNGEMAARVRDRNNCLNINALHTQGGDGEADRLAAARMRALLAALGVPPGDAESLIAQAADWIDVDRTPRPGGAEDDTYLARSEPFRAANQPFAELSELRLLPVMNRALYMRAAPYLCALPTSVQPALNVNTLRREEAVLITAITEGAVSVQAAGQALFRRPTTGFESLEALWADPAFAPLSAEERPASAVALRSEWFELQVEVRLGEARLSRIQTVRMDRAGRFSRLTPVQGAVL</sequence>
<dbReference type="SUPFAM" id="SSF54523">
    <property type="entry name" value="Pili subunits"/>
    <property type="match status" value="1"/>
</dbReference>
<comment type="similarity">
    <text evidence="2 10">Belongs to the GSP K family.</text>
</comment>
<dbReference type="GO" id="GO:0005886">
    <property type="term" value="C:plasma membrane"/>
    <property type="evidence" value="ECO:0007669"/>
    <property type="project" value="UniProtKB-SubCell"/>
</dbReference>
<evidence type="ECO:0000256" key="6">
    <source>
        <dbReference type="ARBA" id="ARBA00022692"/>
    </source>
</evidence>
<keyword evidence="7" id="KW-0653">Protein transport</keyword>
<dbReference type="AlphaFoldDB" id="A0A3T0E870"/>
<dbReference type="NCBIfam" id="NF037980">
    <property type="entry name" value="T2SS_GspK"/>
    <property type="match status" value="1"/>
</dbReference>
<keyword evidence="14" id="KW-1185">Reference proteome</keyword>
<evidence type="ECO:0000256" key="7">
    <source>
        <dbReference type="ARBA" id="ARBA00022927"/>
    </source>
</evidence>
<accession>A0A3T0E870</accession>